<dbReference type="PRINTS" id="PR01270">
    <property type="entry name" value="HDASUPER"/>
</dbReference>
<organism evidence="4 5">
    <name type="scientific">Meganyctiphanes norvegica</name>
    <name type="common">Northern krill</name>
    <name type="synonym">Thysanopoda norvegica</name>
    <dbReference type="NCBI Taxonomy" id="48144"/>
    <lineage>
        <taxon>Eukaryota</taxon>
        <taxon>Metazoa</taxon>
        <taxon>Ecdysozoa</taxon>
        <taxon>Arthropoda</taxon>
        <taxon>Crustacea</taxon>
        <taxon>Multicrustacea</taxon>
        <taxon>Malacostraca</taxon>
        <taxon>Eumalacostraca</taxon>
        <taxon>Eucarida</taxon>
        <taxon>Euphausiacea</taxon>
        <taxon>Euphausiidae</taxon>
        <taxon>Meganyctiphanes</taxon>
    </lineage>
</organism>
<dbReference type="InterPro" id="IPR037138">
    <property type="entry name" value="His_deacetylse_dom_sf"/>
</dbReference>
<dbReference type="InterPro" id="IPR023696">
    <property type="entry name" value="Ureohydrolase_dom_sf"/>
</dbReference>
<dbReference type="AlphaFoldDB" id="A0AAV2QVR3"/>
<dbReference type="GO" id="GO:0141221">
    <property type="term" value="F:histone deacetylase activity, hydrolytic mechanism"/>
    <property type="evidence" value="ECO:0007669"/>
    <property type="project" value="UniProtKB-EC"/>
</dbReference>
<dbReference type="GO" id="GO:0000118">
    <property type="term" value="C:histone deacetylase complex"/>
    <property type="evidence" value="ECO:0007669"/>
    <property type="project" value="TreeGrafter"/>
</dbReference>
<evidence type="ECO:0000259" key="3">
    <source>
        <dbReference type="Pfam" id="PF00850"/>
    </source>
</evidence>
<dbReference type="Gene3D" id="3.40.800.20">
    <property type="entry name" value="Histone deacetylase domain"/>
    <property type="match status" value="1"/>
</dbReference>
<gene>
    <name evidence="4" type="ORF">MNOR_LOCUS16230</name>
</gene>
<accession>A0AAV2QVR3</accession>
<dbReference type="GO" id="GO:0040029">
    <property type="term" value="P:epigenetic regulation of gene expression"/>
    <property type="evidence" value="ECO:0007669"/>
    <property type="project" value="TreeGrafter"/>
</dbReference>
<sequence length="305" mass="35156">GGSTVKPRRPSIKPRISVEELRQQYRRQASQPQEEQIRLLDPLEKATRSRGMVRGDTGVVYEEKMVDHLCLWDDKHTECPQRFSSIITRCTELGLFARCQRLPQRQVTNEELLSLHCLAHINLLKMTSGEIDEDKLEKLASAYDSIYFHPRTYELAKYAAGCTIDIVDSVVKGKIQNGMAIVRPPGHHAMEDEFCGYCYFNNVALAAKHALDKLETKRILIVDWDVHHGQATQRTFYNDPRVLYFSIHRYEHGLFWPELRESEFDFVGVDKGRGFNFNVPLNQKGLGNADYLAIFHQVLMPVAYE</sequence>
<protein>
    <recommendedName>
        <fullName evidence="3">Histone deacetylase domain-containing protein</fullName>
    </recommendedName>
</protein>
<feature type="region of interest" description="Disordered" evidence="2">
    <location>
        <begin position="1"/>
        <end position="34"/>
    </location>
</feature>
<dbReference type="SUPFAM" id="SSF52768">
    <property type="entry name" value="Arginase/deacetylase"/>
    <property type="match status" value="1"/>
</dbReference>
<feature type="compositionally biased region" description="Basic residues" evidence="2">
    <location>
        <begin position="1"/>
        <end position="12"/>
    </location>
</feature>
<name>A0AAV2QVR3_MEGNR</name>
<keyword evidence="5" id="KW-1185">Reference proteome</keyword>
<dbReference type="PANTHER" id="PTHR10625">
    <property type="entry name" value="HISTONE DEACETYLASE HDAC1-RELATED"/>
    <property type="match status" value="1"/>
</dbReference>
<dbReference type="EMBL" id="CAXKWB010010551">
    <property type="protein sequence ID" value="CAL4098436.1"/>
    <property type="molecule type" value="Genomic_DNA"/>
</dbReference>
<dbReference type="PANTHER" id="PTHR10625:SF38">
    <property type="entry name" value="HISTONE DEACETYLASE 6, ISOFORM G"/>
    <property type="match status" value="1"/>
</dbReference>
<evidence type="ECO:0000313" key="4">
    <source>
        <dbReference type="EMBL" id="CAL4098436.1"/>
    </source>
</evidence>
<feature type="domain" description="Histone deacetylase" evidence="3">
    <location>
        <begin position="76"/>
        <end position="304"/>
    </location>
</feature>
<reference evidence="4 5" key="1">
    <citation type="submission" date="2024-05" db="EMBL/GenBank/DDBJ databases">
        <authorList>
            <person name="Wallberg A."/>
        </authorList>
    </citation>
    <scope>NUCLEOTIDE SEQUENCE [LARGE SCALE GENOMIC DNA]</scope>
</reference>
<dbReference type="Pfam" id="PF00850">
    <property type="entry name" value="Hist_deacetyl"/>
    <property type="match status" value="1"/>
</dbReference>
<dbReference type="InterPro" id="IPR000286">
    <property type="entry name" value="HDACs"/>
</dbReference>
<proteinExistence type="predicted"/>
<comment type="caution">
    <text evidence="4">The sequence shown here is derived from an EMBL/GenBank/DDBJ whole genome shotgun (WGS) entry which is preliminary data.</text>
</comment>
<dbReference type="Proteomes" id="UP001497623">
    <property type="component" value="Unassembled WGS sequence"/>
</dbReference>
<dbReference type="InterPro" id="IPR023801">
    <property type="entry name" value="His_deacetylse_dom"/>
</dbReference>
<evidence type="ECO:0000313" key="5">
    <source>
        <dbReference type="Proteomes" id="UP001497623"/>
    </source>
</evidence>
<evidence type="ECO:0000256" key="2">
    <source>
        <dbReference type="SAM" id="MobiDB-lite"/>
    </source>
</evidence>
<comment type="catalytic activity">
    <reaction evidence="1">
        <text>N(6)-acetyl-L-lysyl-[histone] + H2O = L-lysyl-[histone] + acetate</text>
        <dbReference type="Rhea" id="RHEA:58196"/>
        <dbReference type="Rhea" id="RHEA-COMP:9845"/>
        <dbReference type="Rhea" id="RHEA-COMP:11338"/>
        <dbReference type="ChEBI" id="CHEBI:15377"/>
        <dbReference type="ChEBI" id="CHEBI:29969"/>
        <dbReference type="ChEBI" id="CHEBI:30089"/>
        <dbReference type="ChEBI" id="CHEBI:61930"/>
        <dbReference type="EC" id="3.5.1.98"/>
    </reaction>
</comment>
<feature type="non-terminal residue" evidence="4">
    <location>
        <position position="1"/>
    </location>
</feature>
<feature type="non-terminal residue" evidence="4">
    <location>
        <position position="305"/>
    </location>
</feature>
<evidence type="ECO:0000256" key="1">
    <source>
        <dbReference type="ARBA" id="ARBA00048287"/>
    </source>
</evidence>